<keyword evidence="3" id="KW-1185">Reference proteome</keyword>
<dbReference type="STRING" id="1670800.BSQ44_02805"/>
<keyword evidence="1" id="KW-0472">Membrane</keyword>
<sequence>MWEWFQQNSGAVSAVASVLTLFVWTLYFQLLYNNYRRLRRPKILINRGAGQTIKSKCLVANMSAEAVYVEAVMVSANSGRSPDEPIVCSLSDLDATRSAEGNPLPHWFQGPLKASEMLDLGSYEEVVQRALDCAGEEQNYPFRVDDVVSITITIVASYMSEDGMAGAERTFDLDRSDSGATVLRPRTFAARQLRSARQRRRIGKYLRRELSRERSSIR</sequence>
<proteinExistence type="predicted"/>
<feature type="transmembrane region" description="Helical" evidence="1">
    <location>
        <begin position="12"/>
        <end position="32"/>
    </location>
</feature>
<dbReference type="OrthoDB" id="7406133at2"/>
<dbReference type="Proteomes" id="UP000182840">
    <property type="component" value="Chromosome"/>
</dbReference>
<reference evidence="3" key="1">
    <citation type="submission" date="2016-11" db="EMBL/GenBank/DDBJ databases">
        <title>Mesorhizobium oceanicum sp. nov., isolated from deep seawater in South China Sea.</title>
        <authorList>
            <person name="Fu G.-Y."/>
        </authorList>
    </citation>
    <scope>NUCLEOTIDE SEQUENCE [LARGE SCALE GENOMIC DNA]</scope>
    <source>
        <strain evidence="3">B7</strain>
    </source>
</reference>
<name>A0A1L3SLZ1_9HYPH</name>
<keyword evidence="1" id="KW-1133">Transmembrane helix</keyword>
<dbReference type="AlphaFoldDB" id="A0A1L3SLZ1"/>
<accession>A0A1L3SLZ1</accession>
<dbReference type="RefSeq" id="WP_072601839.1">
    <property type="nucleotide sequence ID" value="NZ_CP018171.1"/>
</dbReference>
<organism evidence="2 3">
    <name type="scientific">Aquibium oceanicum</name>
    <dbReference type="NCBI Taxonomy" id="1670800"/>
    <lineage>
        <taxon>Bacteria</taxon>
        <taxon>Pseudomonadati</taxon>
        <taxon>Pseudomonadota</taxon>
        <taxon>Alphaproteobacteria</taxon>
        <taxon>Hyphomicrobiales</taxon>
        <taxon>Phyllobacteriaceae</taxon>
        <taxon>Aquibium</taxon>
    </lineage>
</organism>
<dbReference type="KEGG" id="meso:BSQ44_02805"/>
<evidence type="ECO:0000256" key="1">
    <source>
        <dbReference type="SAM" id="Phobius"/>
    </source>
</evidence>
<gene>
    <name evidence="2" type="ORF">BSQ44_02805</name>
</gene>
<evidence type="ECO:0000313" key="2">
    <source>
        <dbReference type="EMBL" id="APH70427.1"/>
    </source>
</evidence>
<dbReference type="EMBL" id="CP018171">
    <property type="protein sequence ID" value="APH70427.1"/>
    <property type="molecule type" value="Genomic_DNA"/>
</dbReference>
<evidence type="ECO:0000313" key="3">
    <source>
        <dbReference type="Proteomes" id="UP000182840"/>
    </source>
</evidence>
<protein>
    <submittedName>
        <fullName evidence="2">Uncharacterized protein</fullName>
    </submittedName>
</protein>
<keyword evidence="1" id="KW-0812">Transmembrane</keyword>